<evidence type="ECO:0000256" key="1">
    <source>
        <dbReference type="ARBA" id="ARBA00001966"/>
    </source>
</evidence>
<organism evidence="3 4">
    <name type="scientific">Anisodus acutangulus</name>
    <dbReference type="NCBI Taxonomy" id="402998"/>
    <lineage>
        <taxon>Eukaryota</taxon>
        <taxon>Viridiplantae</taxon>
        <taxon>Streptophyta</taxon>
        <taxon>Embryophyta</taxon>
        <taxon>Tracheophyta</taxon>
        <taxon>Spermatophyta</taxon>
        <taxon>Magnoliopsida</taxon>
        <taxon>eudicotyledons</taxon>
        <taxon>Gunneridae</taxon>
        <taxon>Pentapetalae</taxon>
        <taxon>asterids</taxon>
        <taxon>lamiids</taxon>
        <taxon>Solanales</taxon>
        <taxon>Solanaceae</taxon>
        <taxon>Solanoideae</taxon>
        <taxon>Hyoscyameae</taxon>
        <taxon>Anisodus</taxon>
    </lineage>
</organism>
<keyword evidence="4" id="KW-1185">Reference proteome</keyword>
<comment type="cofactor">
    <cofactor evidence="1">
        <name>[4Fe-4S] cluster</name>
        <dbReference type="ChEBI" id="CHEBI:49883"/>
    </cofactor>
</comment>
<dbReference type="GO" id="GO:0030488">
    <property type="term" value="P:tRNA methylation"/>
    <property type="evidence" value="ECO:0007669"/>
    <property type="project" value="TreeGrafter"/>
</dbReference>
<dbReference type="EMBL" id="JAJAGQ010000002">
    <property type="protein sequence ID" value="KAJ8569802.1"/>
    <property type="molecule type" value="Genomic_DNA"/>
</dbReference>
<feature type="region of interest" description="Disordered" evidence="2">
    <location>
        <begin position="68"/>
        <end position="90"/>
    </location>
</feature>
<evidence type="ECO:0000313" key="3">
    <source>
        <dbReference type="EMBL" id="KAJ8569802.1"/>
    </source>
</evidence>
<reference evidence="4" key="1">
    <citation type="journal article" date="2023" name="Proc. Natl. Acad. Sci. U.S.A.">
        <title>Genomic and structural basis for evolution of tropane alkaloid biosynthesis.</title>
        <authorList>
            <person name="Wanga Y.-J."/>
            <person name="Taina T."/>
            <person name="Yua J.-Y."/>
            <person name="Lia J."/>
            <person name="Xua B."/>
            <person name="Chenc J."/>
            <person name="D'Auriad J.C."/>
            <person name="Huanga J.-P."/>
            <person name="Huanga S.-X."/>
        </authorList>
    </citation>
    <scope>NUCLEOTIDE SEQUENCE [LARGE SCALE GENOMIC DNA]</scope>
    <source>
        <strain evidence="4">cv. KIB-2019</strain>
    </source>
</reference>
<sequence>MTVYVRMRRIRFSNGGTTSTLLGTTTFPFTNYTTSHPLKPKSFLKLLPSRTPLFTSPHYRLVTTAQHHSSSTSHILPTPQTNNLSGGDGQNGYPLKDSKVVLKGMTYTDLEKWVQSHGYRPAQALMLWKCLYGDNIWAQCSEELEGLNKDFRKMLSEHTEFKKLNLKEILTASDGTKKDLTDVIQVRRWSGNRNCSNTL</sequence>
<comment type="caution">
    <text evidence="3">The sequence shown here is derived from an EMBL/GenBank/DDBJ whole genome shotgun (WGS) entry which is preliminary data.</text>
</comment>
<accession>A0A9Q1RNU2</accession>
<protein>
    <submittedName>
        <fullName evidence="3">Uncharacterized protein</fullName>
    </submittedName>
</protein>
<dbReference type="Gene3D" id="1.10.150.530">
    <property type="match status" value="1"/>
</dbReference>
<gene>
    <name evidence="3" type="ORF">K7X08_006379</name>
</gene>
<dbReference type="Proteomes" id="UP001152561">
    <property type="component" value="Unassembled WGS sequence"/>
</dbReference>
<dbReference type="OrthoDB" id="1706343at2759"/>
<dbReference type="FunFam" id="1.10.150.530:FF:000005">
    <property type="entry name" value="Radical SAM superfamily protein"/>
    <property type="match status" value="1"/>
</dbReference>
<evidence type="ECO:0000256" key="2">
    <source>
        <dbReference type="SAM" id="MobiDB-lite"/>
    </source>
</evidence>
<dbReference type="PANTHER" id="PTHR30544:SF9">
    <property type="entry name" value="RADICAL SAM SUPERFAMILY PROTEIN"/>
    <property type="match status" value="1"/>
</dbReference>
<dbReference type="PANTHER" id="PTHR30544">
    <property type="entry name" value="23S RRNA METHYLTRANSFERASE"/>
    <property type="match status" value="1"/>
</dbReference>
<evidence type="ECO:0000313" key="4">
    <source>
        <dbReference type="Proteomes" id="UP001152561"/>
    </source>
</evidence>
<dbReference type="GO" id="GO:0070475">
    <property type="term" value="P:rRNA base methylation"/>
    <property type="evidence" value="ECO:0007669"/>
    <property type="project" value="TreeGrafter"/>
</dbReference>
<dbReference type="AlphaFoldDB" id="A0A9Q1RNU2"/>
<dbReference type="InterPro" id="IPR040072">
    <property type="entry name" value="Methyltransferase_A"/>
</dbReference>
<name>A0A9Q1RNU2_9SOLA</name>
<proteinExistence type="predicted"/>